<feature type="compositionally biased region" description="Acidic residues" evidence="2">
    <location>
        <begin position="27"/>
        <end position="46"/>
    </location>
</feature>
<sequence length="864" mass="98999">MLLERLVFNPLVYEEVAKEVMEMANDQDEALSDQEVADDSLDDEQVEERRPNKRIRVIQEKMVKDEKPKKAFQIVKMRTNIEKVLKIVDLFHIPDITINQVILRAFPMFLTGAASHWLRNKPSSLITTWEDLKTNFLSKYYPPAYTAKKIKVINNFQQEPNENLYQAWEQFKELLMKCPQHYLIEMQEVVLFYNRLDVPTRWILDSKGAIPSKTTANAKVAIQEMAEYSQKWHNGRSRTRSTKTSDGLAGMQAQLNNLRREIKKVNEKVYAAQERGFGSLSSSTETNPRDHVKSISTILKLIHTRYTVWDPPNTSYPLDETCILMYEKKQMTIPFLSHLNGKEKDPGSFTLPCFINNVCFDNALADLGANDYIELHDLNVPLELTRDQVDDSMPTIEEGKVVEEFRAWNDARMVKDNKEKDKIRAKPDKIKSKQEARKSPDSSPTKSNPSQSQENIKLRFDYRDSASLRNDPGILRDKIICDLDKTPDLSQRSPQNCPKCGNPVDGHYCQGCALLRKKFKEDIFTYCIENGILQDSFEPSNDNTNVVNAPRGPFVVNQDPGENSSQSPPQINHHCCYGCCDPLEEIFCHQCTCELCGNGALYGYNCPPKVPIVPNSEPFNNQTIKEFPPTMQSFDPKSNLVHDSPNVFDPPSQLPFILVNSAGTMLVMVTIIHRKVTHEAYQCQPINEDYYHEQNSCYDPNSFGFDQFQPQQYTVNHPIFNSQNDIFDSQNKLMEQLTSIDDQSFSNKDFLKEIYSNPLFDEEIISIKIDPHHFNTESGLIESLLNHDSSIISSSKIDSLFDEFTEFISENSDAIESFSPSPIPVEDSDSLMEEIVLSFTPDYPMSSGIEEDDYDSERDILILD</sequence>
<dbReference type="AlphaFoldDB" id="A0A6L2N0M7"/>
<feature type="domain" description="Retrotransposon gag" evidence="3">
    <location>
        <begin position="105"/>
        <end position="194"/>
    </location>
</feature>
<keyword evidence="1" id="KW-0175">Coiled coil</keyword>
<feature type="region of interest" description="Disordered" evidence="2">
    <location>
        <begin position="416"/>
        <end position="461"/>
    </location>
</feature>
<organism evidence="4">
    <name type="scientific">Tanacetum cinerariifolium</name>
    <name type="common">Dalmatian daisy</name>
    <name type="synonym">Chrysanthemum cinerariifolium</name>
    <dbReference type="NCBI Taxonomy" id="118510"/>
    <lineage>
        <taxon>Eukaryota</taxon>
        <taxon>Viridiplantae</taxon>
        <taxon>Streptophyta</taxon>
        <taxon>Embryophyta</taxon>
        <taxon>Tracheophyta</taxon>
        <taxon>Spermatophyta</taxon>
        <taxon>Magnoliopsida</taxon>
        <taxon>eudicotyledons</taxon>
        <taxon>Gunneridae</taxon>
        <taxon>Pentapetalae</taxon>
        <taxon>asterids</taxon>
        <taxon>campanulids</taxon>
        <taxon>Asterales</taxon>
        <taxon>Asteraceae</taxon>
        <taxon>Asteroideae</taxon>
        <taxon>Anthemideae</taxon>
        <taxon>Anthemidinae</taxon>
        <taxon>Tanacetum</taxon>
    </lineage>
</organism>
<feature type="region of interest" description="Disordered" evidence="2">
    <location>
        <begin position="27"/>
        <end position="49"/>
    </location>
</feature>
<dbReference type="PANTHER" id="PTHR33223">
    <property type="entry name" value="CCHC-TYPE DOMAIN-CONTAINING PROTEIN"/>
    <property type="match status" value="1"/>
</dbReference>
<evidence type="ECO:0000313" key="4">
    <source>
        <dbReference type="EMBL" id="GEU79746.1"/>
    </source>
</evidence>
<protein>
    <recommendedName>
        <fullName evidence="3">Retrotransposon gag domain-containing protein</fullName>
    </recommendedName>
</protein>
<dbReference type="Pfam" id="PF03732">
    <property type="entry name" value="Retrotrans_gag"/>
    <property type="match status" value="1"/>
</dbReference>
<proteinExistence type="predicted"/>
<evidence type="ECO:0000256" key="1">
    <source>
        <dbReference type="SAM" id="Coils"/>
    </source>
</evidence>
<name>A0A6L2N0M7_TANCI</name>
<evidence type="ECO:0000256" key="2">
    <source>
        <dbReference type="SAM" id="MobiDB-lite"/>
    </source>
</evidence>
<comment type="caution">
    <text evidence="4">The sequence shown here is derived from an EMBL/GenBank/DDBJ whole genome shotgun (WGS) entry which is preliminary data.</text>
</comment>
<evidence type="ECO:0000259" key="3">
    <source>
        <dbReference type="Pfam" id="PF03732"/>
    </source>
</evidence>
<dbReference type="InterPro" id="IPR005162">
    <property type="entry name" value="Retrotrans_gag_dom"/>
</dbReference>
<dbReference type="EMBL" id="BKCJ010007937">
    <property type="protein sequence ID" value="GEU79746.1"/>
    <property type="molecule type" value="Genomic_DNA"/>
</dbReference>
<dbReference type="PANTHER" id="PTHR33223:SF11">
    <property type="entry name" value="ELEMENT PROTEIN, PUTATIVE-RELATED"/>
    <property type="match status" value="1"/>
</dbReference>
<accession>A0A6L2N0M7</accession>
<reference evidence="4" key="1">
    <citation type="journal article" date="2019" name="Sci. Rep.">
        <title>Draft genome of Tanacetum cinerariifolium, the natural source of mosquito coil.</title>
        <authorList>
            <person name="Yamashiro T."/>
            <person name="Shiraishi A."/>
            <person name="Satake H."/>
            <person name="Nakayama K."/>
        </authorList>
    </citation>
    <scope>NUCLEOTIDE SEQUENCE</scope>
</reference>
<feature type="coiled-coil region" evidence="1">
    <location>
        <begin position="248"/>
        <end position="275"/>
    </location>
</feature>
<feature type="compositionally biased region" description="Polar residues" evidence="2">
    <location>
        <begin position="441"/>
        <end position="455"/>
    </location>
</feature>
<gene>
    <name evidence="4" type="ORF">Tci_051724</name>
</gene>
<feature type="compositionally biased region" description="Basic and acidic residues" evidence="2">
    <location>
        <begin position="416"/>
        <end position="440"/>
    </location>
</feature>